<organism evidence="13 14">
    <name type="scientific">Ruminobacter amylophilus</name>
    <dbReference type="NCBI Taxonomy" id="867"/>
    <lineage>
        <taxon>Bacteria</taxon>
        <taxon>Pseudomonadati</taxon>
        <taxon>Pseudomonadota</taxon>
        <taxon>Gammaproteobacteria</taxon>
        <taxon>Aeromonadales</taxon>
        <taxon>Succinivibrionaceae</taxon>
        <taxon>Ruminobacter</taxon>
    </lineage>
</organism>
<dbReference type="SUPFAM" id="SSF81324">
    <property type="entry name" value="Voltage-gated potassium channels"/>
    <property type="match status" value="1"/>
</dbReference>
<keyword evidence="4" id="KW-0106">Calcium</keyword>
<dbReference type="GO" id="GO:0008331">
    <property type="term" value="F:high voltage-gated calcium channel activity"/>
    <property type="evidence" value="ECO:0007669"/>
    <property type="project" value="TreeGrafter"/>
</dbReference>
<dbReference type="GO" id="GO:0098703">
    <property type="term" value="P:calcium ion import across plasma membrane"/>
    <property type="evidence" value="ECO:0007669"/>
    <property type="project" value="TreeGrafter"/>
</dbReference>
<feature type="transmembrane region" description="Helical" evidence="11">
    <location>
        <begin position="134"/>
        <end position="156"/>
    </location>
</feature>
<evidence type="ECO:0000256" key="1">
    <source>
        <dbReference type="ARBA" id="ARBA00004141"/>
    </source>
</evidence>
<dbReference type="PRINTS" id="PR00169">
    <property type="entry name" value="KCHANNEL"/>
</dbReference>
<keyword evidence="8 11" id="KW-0472">Membrane</keyword>
<dbReference type="EMBL" id="FOXF01000074">
    <property type="protein sequence ID" value="SFP76734.1"/>
    <property type="molecule type" value="Genomic_DNA"/>
</dbReference>
<dbReference type="Gene3D" id="1.10.287.70">
    <property type="match status" value="1"/>
</dbReference>
<feature type="transmembrane region" description="Helical" evidence="11">
    <location>
        <begin position="88"/>
        <end position="113"/>
    </location>
</feature>
<keyword evidence="14" id="KW-1185">Reference proteome</keyword>
<dbReference type="Proteomes" id="UP000243745">
    <property type="component" value="Unassembled WGS sequence"/>
</dbReference>
<accession>A0A662ZLH7</accession>
<name>A0A662ZLH7_9GAMM</name>
<evidence type="ECO:0000256" key="7">
    <source>
        <dbReference type="ARBA" id="ARBA00023065"/>
    </source>
</evidence>
<evidence type="ECO:0000256" key="5">
    <source>
        <dbReference type="ARBA" id="ARBA00022882"/>
    </source>
</evidence>
<evidence type="ECO:0000256" key="6">
    <source>
        <dbReference type="ARBA" id="ARBA00022989"/>
    </source>
</evidence>
<evidence type="ECO:0000256" key="10">
    <source>
        <dbReference type="ARBA" id="ARBA00023303"/>
    </source>
</evidence>
<keyword evidence="10 13" id="KW-0407">Ion channel</keyword>
<keyword evidence="2" id="KW-0813">Transport</keyword>
<reference evidence="13 14" key="1">
    <citation type="submission" date="2016-10" db="EMBL/GenBank/DDBJ databases">
        <authorList>
            <person name="Varghese N."/>
            <person name="Submissions S."/>
        </authorList>
    </citation>
    <scope>NUCLEOTIDE SEQUENCE [LARGE SCALE GENOMIC DNA]</scope>
    <source>
        <strain evidence="13 14">DSM 1361</strain>
    </source>
</reference>
<evidence type="ECO:0000256" key="3">
    <source>
        <dbReference type="ARBA" id="ARBA00022692"/>
    </source>
</evidence>
<dbReference type="RefSeq" id="WP_031579790.1">
    <property type="nucleotide sequence ID" value="NZ_FOXF01000074.1"/>
</dbReference>
<evidence type="ECO:0000256" key="2">
    <source>
        <dbReference type="ARBA" id="ARBA00022448"/>
    </source>
</evidence>
<feature type="transmembrane region" description="Helical" evidence="11">
    <location>
        <begin position="21"/>
        <end position="43"/>
    </location>
</feature>
<dbReference type="Gene3D" id="1.20.120.350">
    <property type="entry name" value="Voltage-gated potassium channels. Chain C"/>
    <property type="match status" value="1"/>
</dbReference>
<dbReference type="PANTHER" id="PTHR45628:SF7">
    <property type="entry name" value="VOLTAGE-DEPENDENT CALCIUM CHANNEL TYPE A SUBUNIT ALPHA-1"/>
    <property type="match status" value="1"/>
</dbReference>
<dbReference type="InterPro" id="IPR005821">
    <property type="entry name" value="Ion_trans_dom"/>
</dbReference>
<protein>
    <submittedName>
        <fullName evidence="13">Voltage-gated sodium channel</fullName>
    </submittedName>
</protein>
<feature type="domain" description="Ion transport" evidence="12">
    <location>
        <begin position="24"/>
        <end position="273"/>
    </location>
</feature>
<keyword evidence="6 11" id="KW-1133">Transmembrane helix</keyword>
<proteinExistence type="predicted"/>
<dbReference type="AlphaFoldDB" id="A0A662ZLH7"/>
<comment type="subcellular location">
    <subcellularLocation>
        <location evidence="1">Membrane</location>
        <topology evidence="1">Multi-pass membrane protein</topology>
    </subcellularLocation>
</comment>
<keyword evidence="3 11" id="KW-0812">Transmembrane</keyword>
<feature type="transmembrane region" description="Helical" evidence="11">
    <location>
        <begin position="238"/>
        <end position="256"/>
    </location>
</feature>
<evidence type="ECO:0000313" key="14">
    <source>
        <dbReference type="Proteomes" id="UP000243745"/>
    </source>
</evidence>
<evidence type="ECO:0000259" key="12">
    <source>
        <dbReference type="Pfam" id="PF00520"/>
    </source>
</evidence>
<keyword evidence="5" id="KW-0851">Voltage-gated channel</keyword>
<evidence type="ECO:0000256" key="4">
    <source>
        <dbReference type="ARBA" id="ARBA00022837"/>
    </source>
</evidence>
<dbReference type="PANTHER" id="PTHR45628">
    <property type="entry name" value="VOLTAGE-DEPENDENT CALCIUM CHANNEL TYPE A SUBUNIT ALPHA-1"/>
    <property type="match status" value="1"/>
</dbReference>
<evidence type="ECO:0000256" key="9">
    <source>
        <dbReference type="ARBA" id="ARBA00023180"/>
    </source>
</evidence>
<dbReference type="InterPro" id="IPR027359">
    <property type="entry name" value="Volt_channel_dom_sf"/>
</dbReference>
<dbReference type="InterPro" id="IPR050599">
    <property type="entry name" value="VDCC_alpha-1_subunit"/>
</dbReference>
<sequence length="321" mass="37505">MLAEFKNFIYLFIDKDKFRPVVKFEIFISVLIVFNAISAGIMITQRNEWLEYFDHACTAIYCFEILVRYIACASPKKFFSDPLQLFDIIIILFCLIPETIFLNTNILLCLRVIRILRIARFITLNREMSTIIKVLLKSVMSLYKIMGLMLVFLYVFGIAGMSMFRMPTDDYHADRQNLYIEFISETDDYFAGDRIDPFGSVSESMLTLLKVITEQSWSSYRNSLIIASKMKIIDVPSWVVSLYFLSWFMFGAYLLLNLAMGAIIQNYDELYSKVNAQKREQQIHEKVEELVNELLKDLNDGNLSLNEKQRLIQKAFNIAKK</sequence>
<dbReference type="OrthoDB" id="5297065at2"/>
<gene>
    <name evidence="13" type="ORF">SAMN02910344_02260</name>
</gene>
<evidence type="ECO:0000256" key="8">
    <source>
        <dbReference type="ARBA" id="ARBA00023136"/>
    </source>
</evidence>
<evidence type="ECO:0000313" key="13">
    <source>
        <dbReference type="EMBL" id="SFP76734.1"/>
    </source>
</evidence>
<keyword evidence="9" id="KW-0325">Glycoprotein</keyword>
<keyword evidence="7" id="KW-0406">Ion transport</keyword>
<dbReference type="GO" id="GO:0005891">
    <property type="term" value="C:voltage-gated calcium channel complex"/>
    <property type="evidence" value="ECO:0007669"/>
    <property type="project" value="TreeGrafter"/>
</dbReference>
<dbReference type="Pfam" id="PF00520">
    <property type="entry name" value="Ion_trans"/>
    <property type="match status" value="1"/>
</dbReference>
<evidence type="ECO:0000256" key="11">
    <source>
        <dbReference type="SAM" id="Phobius"/>
    </source>
</evidence>